<proteinExistence type="predicted"/>
<evidence type="ECO:0000313" key="6">
    <source>
        <dbReference type="Proteomes" id="UP000648722"/>
    </source>
</evidence>
<organism evidence="5 6">
    <name type="scientific">Glycocaulis albus</name>
    <dbReference type="NCBI Taxonomy" id="1382801"/>
    <lineage>
        <taxon>Bacteria</taxon>
        <taxon>Pseudomonadati</taxon>
        <taxon>Pseudomonadota</taxon>
        <taxon>Alphaproteobacteria</taxon>
        <taxon>Maricaulales</taxon>
        <taxon>Maricaulaceae</taxon>
        <taxon>Glycocaulis</taxon>
    </lineage>
</organism>
<keyword evidence="6" id="KW-1185">Reference proteome</keyword>
<gene>
    <name evidence="5" type="ORF">GCM10007420_05360</name>
</gene>
<reference evidence="6" key="1">
    <citation type="journal article" date="2019" name="Int. J. Syst. Evol. Microbiol.">
        <title>The Global Catalogue of Microorganisms (GCM) 10K type strain sequencing project: providing services to taxonomists for standard genome sequencing and annotation.</title>
        <authorList>
            <consortium name="The Broad Institute Genomics Platform"/>
            <consortium name="The Broad Institute Genome Sequencing Center for Infectious Disease"/>
            <person name="Wu L."/>
            <person name="Ma J."/>
        </authorList>
    </citation>
    <scope>NUCLEOTIDE SEQUENCE [LARGE SCALE GENOMIC DNA]</scope>
    <source>
        <strain evidence="6">CGMCC 1.12766</strain>
    </source>
</reference>
<evidence type="ECO:0000256" key="3">
    <source>
        <dbReference type="ARBA" id="ARBA00022801"/>
    </source>
</evidence>
<dbReference type="EMBL" id="BMFS01000002">
    <property type="protein sequence ID" value="GGG92858.1"/>
    <property type="molecule type" value="Genomic_DNA"/>
</dbReference>
<dbReference type="CDD" id="cd06558">
    <property type="entry name" value="crotonase-like"/>
    <property type="match status" value="1"/>
</dbReference>
<dbReference type="Proteomes" id="UP000648722">
    <property type="component" value="Unassembled WGS sequence"/>
</dbReference>
<keyword evidence="3" id="KW-0378">Hydrolase</keyword>
<dbReference type="EC" id="3.1.2.4" evidence="2"/>
<evidence type="ECO:0000313" key="5">
    <source>
        <dbReference type="EMBL" id="GGG92858.1"/>
    </source>
</evidence>
<dbReference type="InterPro" id="IPR032259">
    <property type="entry name" value="HIBYL-CoA-H"/>
</dbReference>
<dbReference type="Gene3D" id="3.90.226.10">
    <property type="entry name" value="2-enoyl-CoA Hydratase, Chain A, domain 1"/>
    <property type="match status" value="1"/>
</dbReference>
<evidence type="ECO:0000256" key="2">
    <source>
        <dbReference type="ARBA" id="ARBA00011915"/>
    </source>
</evidence>
<dbReference type="Pfam" id="PF16113">
    <property type="entry name" value="ECH_2"/>
    <property type="match status" value="1"/>
</dbReference>
<evidence type="ECO:0000259" key="4">
    <source>
        <dbReference type="Pfam" id="PF16113"/>
    </source>
</evidence>
<protein>
    <recommendedName>
        <fullName evidence="2">3-hydroxyisobutyryl-CoA hydrolase</fullName>
        <ecNumber evidence="2">3.1.2.4</ecNumber>
    </recommendedName>
</protein>
<sequence>MTSLINARKAGSVGRITLNRPEALNALNQEMVDGLIKALLDWREDDAVKAIVVDGAGGKGFCAGGDIRMLAESGKKGGAEAWKFWRDEYQLNTLIFEYPKPYVALIDGITMGGGVGISVHGSHRVAGDRTMFAMPETGIGFHPDVGGAYFLPRLKGETGMWMGLTGARLKAADSLAAGVATHYVPSDRQEALIAALESADLDNDGETLEDILETHAGDPGDSELAHLGGLIDAAFSGDELAVIKERLQSAGDAWSARQLSILNSKSPSSCAITLAALRKGAELDFREVMAQDLRVSMRLLVEGSDFYEGVRAVIIDKDNAPHWGPQIQSEAVEAMFAPLESDREQSFLG</sequence>
<dbReference type="InterPro" id="IPR045004">
    <property type="entry name" value="ECH_dom"/>
</dbReference>
<dbReference type="RefSeq" id="WP_188451015.1">
    <property type="nucleotide sequence ID" value="NZ_BMFS01000002.1"/>
</dbReference>
<dbReference type="SUPFAM" id="SSF52096">
    <property type="entry name" value="ClpP/crotonase"/>
    <property type="match status" value="1"/>
</dbReference>
<feature type="domain" description="Enoyl-CoA hydratase/isomerase" evidence="4">
    <location>
        <begin position="13"/>
        <end position="332"/>
    </location>
</feature>
<dbReference type="NCBIfam" id="NF004127">
    <property type="entry name" value="PRK05617.1"/>
    <property type="match status" value="1"/>
</dbReference>
<evidence type="ECO:0000256" key="1">
    <source>
        <dbReference type="ARBA" id="ARBA00001709"/>
    </source>
</evidence>
<dbReference type="PANTHER" id="PTHR43176">
    <property type="entry name" value="3-HYDROXYISOBUTYRYL-COA HYDROLASE-RELATED"/>
    <property type="match status" value="1"/>
</dbReference>
<dbReference type="InterPro" id="IPR029045">
    <property type="entry name" value="ClpP/crotonase-like_dom_sf"/>
</dbReference>
<dbReference type="PANTHER" id="PTHR43176:SF3">
    <property type="entry name" value="3-HYDROXYISOBUTYRYL-COA HYDROLASE, MITOCHONDRIAL"/>
    <property type="match status" value="1"/>
</dbReference>
<name>A0ABQ1XF82_9PROT</name>
<comment type="catalytic activity">
    <reaction evidence="1">
        <text>3-hydroxy-2-methylpropanoyl-CoA + H2O = 3-hydroxy-2-methylpropanoate + CoA + H(+)</text>
        <dbReference type="Rhea" id="RHEA:20888"/>
        <dbReference type="ChEBI" id="CHEBI:11805"/>
        <dbReference type="ChEBI" id="CHEBI:15377"/>
        <dbReference type="ChEBI" id="CHEBI:15378"/>
        <dbReference type="ChEBI" id="CHEBI:57287"/>
        <dbReference type="ChEBI" id="CHEBI:57340"/>
        <dbReference type="EC" id="3.1.2.4"/>
    </reaction>
</comment>
<accession>A0ABQ1XF82</accession>
<comment type="caution">
    <text evidence="5">The sequence shown here is derived from an EMBL/GenBank/DDBJ whole genome shotgun (WGS) entry which is preliminary data.</text>
</comment>